<evidence type="ECO:0000313" key="2">
    <source>
        <dbReference type="Proteomes" id="UP000198762"/>
    </source>
</evidence>
<dbReference type="Gene3D" id="2.60.200.60">
    <property type="match status" value="2"/>
</dbReference>
<dbReference type="InterPro" id="IPR008727">
    <property type="entry name" value="PAAR_motif"/>
</dbReference>
<organism evidence="1 2">
    <name type="scientific">Marinobacter segnicrescens</name>
    <dbReference type="NCBI Taxonomy" id="430453"/>
    <lineage>
        <taxon>Bacteria</taxon>
        <taxon>Pseudomonadati</taxon>
        <taxon>Pseudomonadota</taxon>
        <taxon>Gammaproteobacteria</taxon>
        <taxon>Pseudomonadales</taxon>
        <taxon>Marinobacteraceae</taxon>
        <taxon>Marinobacter</taxon>
    </lineage>
</organism>
<gene>
    <name evidence="1" type="ORF">SAMN04487962_11941</name>
</gene>
<dbReference type="Proteomes" id="UP000198762">
    <property type="component" value="Unassembled WGS sequence"/>
</dbReference>
<sequence length="95" mass="9382">MGKPAATLSCYHTCPDKTGKKDHIGGPIVAGSSNVVIGGMPAARVGDKVVCRGPADTIAKGSSSVFINGQAVARVGDKTVHGGTIVVGNPTVIVG</sequence>
<dbReference type="OrthoDB" id="9807902at2"/>
<keyword evidence="2" id="KW-1185">Reference proteome</keyword>
<accession>A0A1I0GMF6</accession>
<protein>
    <submittedName>
        <fullName evidence="1">Zn-binding Pro-Ala-Ala-Arg (PAAR) domain-containing protein, incolved in TypeVI secretion</fullName>
    </submittedName>
</protein>
<dbReference type="RefSeq" id="WP_091853933.1">
    <property type="nucleotide sequence ID" value="NZ_FOHZ01000019.1"/>
</dbReference>
<proteinExistence type="predicted"/>
<dbReference type="Pfam" id="PF05488">
    <property type="entry name" value="PAAR_motif"/>
    <property type="match status" value="1"/>
</dbReference>
<evidence type="ECO:0000313" key="1">
    <source>
        <dbReference type="EMBL" id="SET72224.1"/>
    </source>
</evidence>
<dbReference type="CDD" id="cd14738">
    <property type="entry name" value="PAAR_2"/>
    <property type="match status" value="1"/>
</dbReference>
<dbReference type="STRING" id="430453.SAMN04487962_11941"/>
<reference evidence="2" key="1">
    <citation type="submission" date="2016-10" db="EMBL/GenBank/DDBJ databases">
        <authorList>
            <person name="Varghese N."/>
            <person name="Submissions S."/>
        </authorList>
    </citation>
    <scope>NUCLEOTIDE SEQUENCE [LARGE SCALE GENOMIC DNA]</scope>
    <source>
        <strain evidence="2">CGMCC 1.6489</strain>
    </source>
</reference>
<name>A0A1I0GMF6_9GAMM</name>
<dbReference type="AlphaFoldDB" id="A0A1I0GMF6"/>
<dbReference type="EMBL" id="FOHZ01000019">
    <property type="protein sequence ID" value="SET72224.1"/>
    <property type="molecule type" value="Genomic_DNA"/>
</dbReference>